<dbReference type="Pfam" id="PF03816">
    <property type="entry name" value="LytR_cpsA_psr"/>
    <property type="match status" value="1"/>
</dbReference>
<dbReference type="InterPro" id="IPR004474">
    <property type="entry name" value="LytR_CpsA_psr"/>
</dbReference>
<dbReference type="InterPro" id="IPR050922">
    <property type="entry name" value="LytR/CpsA/Psr_CW_biosynth"/>
</dbReference>
<evidence type="ECO:0000313" key="4">
    <source>
        <dbReference type="EMBL" id="SDX51272.1"/>
    </source>
</evidence>
<dbReference type="Gene3D" id="3.40.630.190">
    <property type="entry name" value="LCP protein"/>
    <property type="match status" value="1"/>
</dbReference>
<dbReference type="Proteomes" id="UP000198534">
    <property type="component" value="Unassembled WGS sequence"/>
</dbReference>
<gene>
    <name evidence="4" type="ORF">SAMN05444487_12122</name>
</gene>
<evidence type="ECO:0000256" key="1">
    <source>
        <dbReference type="ARBA" id="ARBA00006068"/>
    </source>
</evidence>
<evidence type="ECO:0000259" key="3">
    <source>
        <dbReference type="Pfam" id="PF03816"/>
    </source>
</evidence>
<reference evidence="4 5" key="1">
    <citation type="submission" date="2016-10" db="EMBL/GenBank/DDBJ databases">
        <authorList>
            <person name="de Groot N.N."/>
        </authorList>
    </citation>
    <scope>NUCLEOTIDE SEQUENCE [LARGE SCALE GENOMIC DNA]</scope>
    <source>
        <strain evidence="4 5">DSM 45610</strain>
    </source>
</reference>
<evidence type="ECO:0000256" key="2">
    <source>
        <dbReference type="SAM" id="MobiDB-lite"/>
    </source>
</evidence>
<dbReference type="NCBIfam" id="TIGR00350">
    <property type="entry name" value="lytR_cpsA_psr"/>
    <property type="match status" value="1"/>
</dbReference>
<dbReference type="EMBL" id="FNNQ01000021">
    <property type="protein sequence ID" value="SDX51272.1"/>
    <property type="molecule type" value="Genomic_DNA"/>
</dbReference>
<organism evidence="4 5">
    <name type="scientific">Marininema mesophilum</name>
    <dbReference type="NCBI Taxonomy" id="1048340"/>
    <lineage>
        <taxon>Bacteria</taxon>
        <taxon>Bacillati</taxon>
        <taxon>Bacillota</taxon>
        <taxon>Bacilli</taxon>
        <taxon>Bacillales</taxon>
        <taxon>Thermoactinomycetaceae</taxon>
        <taxon>Marininema</taxon>
    </lineage>
</organism>
<dbReference type="RefSeq" id="WP_091742836.1">
    <property type="nucleotide sequence ID" value="NZ_FNNQ01000021.1"/>
</dbReference>
<comment type="similarity">
    <text evidence="1">Belongs to the LytR/CpsA/Psr (LCP) family.</text>
</comment>
<feature type="region of interest" description="Disordered" evidence="2">
    <location>
        <begin position="314"/>
        <end position="353"/>
    </location>
</feature>
<name>A0A1H3CAQ7_9BACL</name>
<dbReference type="OrthoDB" id="27330at2"/>
<accession>A0A1H3CAQ7</accession>
<evidence type="ECO:0000313" key="5">
    <source>
        <dbReference type="Proteomes" id="UP000198534"/>
    </source>
</evidence>
<protein>
    <submittedName>
        <fullName evidence="4">Transcriptional attenuator, LytR family</fullName>
    </submittedName>
</protein>
<keyword evidence="5" id="KW-1185">Reference proteome</keyword>
<dbReference type="PANTHER" id="PTHR33392">
    <property type="entry name" value="POLYISOPRENYL-TEICHOIC ACID--PEPTIDOGLYCAN TEICHOIC ACID TRANSFERASE TAGU"/>
    <property type="match status" value="1"/>
</dbReference>
<dbReference type="AlphaFoldDB" id="A0A1H3CAQ7"/>
<feature type="compositionally biased region" description="Low complexity" evidence="2">
    <location>
        <begin position="323"/>
        <end position="345"/>
    </location>
</feature>
<dbReference type="PANTHER" id="PTHR33392:SF6">
    <property type="entry name" value="POLYISOPRENYL-TEICHOIC ACID--PEPTIDOGLYCAN TEICHOIC ACID TRANSFERASE TAGU"/>
    <property type="match status" value="1"/>
</dbReference>
<sequence>MWILLSILLIIIIGVSYFFYKVSGAVNDSFDPLNRKSSKGQKDLTKQGSFTVLLVGTDVKDSSNQNWRSDTMILAAINPKKKTMKMVSIPRDTYAEIANANATKTKINAAPYYGIKSGVGPMTNTVYTLENFLNTPIKYYVKINFNGFMDITDTLGGVDVNVPFNFNMRLFWKNYTFKKGPAHLNGHEALAYVRFRKYDPRGDAGRNDRQREVVQNLMKQAISLNSIGKIDDILNAVGDNVNHNMRMSDMLELQSIYRSIPKEKIETLKFNGQNSRDNPQNLWYYNISDSERLRVSLELRKALSLPLQTLDGKIYKGKIPKEPASSTPGQSSSTTPQQPNSSAPTKGGTTTSP</sequence>
<feature type="domain" description="Cell envelope-related transcriptional attenuator" evidence="3">
    <location>
        <begin position="68"/>
        <end position="221"/>
    </location>
</feature>
<proteinExistence type="inferred from homology"/>
<dbReference type="STRING" id="1048340.SAMN05444487_12122"/>